<evidence type="ECO:0000256" key="3">
    <source>
        <dbReference type="ARBA" id="ARBA00022982"/>
    </source>
</evidence>
<dbReference type="InterPro" id="IPR005746">
    <property type="entry name" value="Thioredoxin"/>
</dbReference>
<dbReference type="NCBIfam" id="TIGR01068">
    <property type="entry name" value="thioredoxin"/>
    <property type="match status" value="1"/>
</dbReference>
<dbReference type="PROSITE" id="PS00194">
    <property type="entry name" value="THIOREDOXIN_1"/>
    <property type="match status" value="1"/>
</dbReference>
<protein>
    <recommendedName>
        <fullName evidence="6">Thioredoxin</fullName>
    </recommendedName>
</protein>
<name>A0A1D8KCE1_9GAMM</name>
<evidence type="ECO:0000256" key="6">
    <source>
        <dbReference type="NCBIfam" id="TIGR01068"/>
    </source>
</evidence>
<organism evidence="8 9">
    <name type="scientific">Acidihalobacter aeolianus</name>
    <dbReference type="NCBI Taxonomy" id="2792603"/>
    <lineage>
        <taxon>Bacteria</taxon>
        <taxon>Pseudomonadati</taxon>
        <taxon>Pseudomonadota</taxon>
        <taxon>Gammaproteobacteria</taxon>
        <taxon>Chromatiales</taxon>
        <taxon>Ectothiorhodospiraceae</taxon>
        <taxon>Acidihalobacter</taxon>
    </lineage>
</organism>
<sequence>MAVRELTQDDFESTVQDNDIVIIDYWASWCAPCRAFAPTFEAASENHPDIVFAKVNTEEQQGLAAAFQIRSIPTLMIFREQVILFSQPGMLSPAQLEDVIGKVREIDMAQVHEEVRKQQAEAQAQS</sequence>
<dbReference type="SUPFAM" id="SSF52833">
    <property type="entry name" value="Thioredoxin-like"/>
    <property type="match status" value="1"/>
</dbReference>
<keyword evidence="2" id="KW-0813">Transport</keyword>
<evidence type="ECO:0000256" key="5">
    <source>
        <dbReference type="ARBA" id="ARBA00023284"/>
    </source>
</evidence>
<dbReference type="InterPro" id="IPR017937">
    <property type="entry name" value="Thioredoxin_CS"/>
</dbReference>
<dbReference type="Gene3D" id="3.40.30.10">
    <property type="entry name" value="Glutaredoxin"/>
    <property type="match status" value="1"/>
</dbReference>
<keyword evidence="9" id="KW-1185">Reference proteome</keyword>
<dbReference type="PANTHER" id="PTHR45663">
    <property type="entry name" value="GEO12009P1"/>
    <property type="match status" value="1"/>
</dbReference>
<feature type="domain" description="Thioredoxin" evidence="7">
    <location>
        <begin position="1"/>
        <end position="105"/>
    </location>
</feature>
<dbReference type="CDD" id="cd02947">
    <property type="entry name" value="TRX_family"/>
    <property type="match status" value="1"/>
</dbReference>
<keyword evidence="5" id="KW-0676">Redox-active center</keyword>
<dbReference type="GO" id="GO:0015035">
    <property type="term" value="F:protein-disulfide reductase activity"/>
    <property type="evidence" value="ECO:0007669"/>
    <property type="project" value="UniProtKB-UniRule"/>
</dbReference>
<evidence type="ECO:0000256" key="1">
    <source>
        <dbReference type="ARBA" id="ARBA00008987"/>
    </source>
</evidence>
<evidence type="ECO:0000313" key="8">
    <source>
        <dbReference type="EMBL" id="AOV18606.1"/>
    </source>
</evidence>
<evidence type="ECO:0000313" key="9">
    <source>
        <dbReference type="Proteomes" id="UP000095342"/>
    </source>
</evidence>
<gene>
    <name evidence="8" type="ORF">BJI67_12050</name>
</gene>
<reference evidence="8 9" key="1">
    <citation type="submission" date="2016-09" db="EMBL/GenBank/DDBJ databases">
        <title>Acidihalobacter prosperus V6 (DSM14174).</title>
        <authorList>
            <person name="Khaleque H.N."/>
            <person name="Ramsay J.P."/>
            <person name="Murphy R.J.T."/>
            <person name="Kaksonen A.H."/>
            <person name="Boxall N.J."/>
            <person name="Watkin E.L.J."/>
        </authorList>
    </citation>
    <scope>NUCLEOTIDE SEQUENCE [LARGE SCALE GENOMIC DNA]</scope>
    <source>
        <strain evidence="8 9">V6</strain>
    </source>
</reference>
<dbReference type="EMBL" id="CP017448">
    <property type="protein sequence ID" value="AOV18606.1"/>
    <property type="molecule type" value="Genomic_DNA"/>
</dbReference>
<evidence type="ECO:0000256" key="4">
    <source>
        <dbReference type="ARBA" id="ARBA00023157"/>
    </source>
</evidence>
<evidence type="ECO:0000259" key="7">
    <source>
        <dbReference type="PROSITE" id="PS51352"/>
    </source>
</evidence>
<dbReference type="KEGG" id="aaeo:BJI67_12050"/>
<accession>A0A1D8KCE1</accession>
<dbReference type="GO" id="GO:0005829">
    <property type="term" value="C:cytosol"/>
    <property type="evidence" value="ECO:0007669"/>
    <property type="project" value="TreeGrafter"/>
</dbReference>
<evidence type="ECO:0000256" key="2">
    <source>
        <dbReference type="ARBA" id="ARBA00022448"/>
    </source>
</evidence>
<keyword evidence="3" id="KW-0249">Electron transport</keyword>
<dbReference type="Proteomes" id="UP000095342">
    <property type="component" value="Chromosome"/>
</dbReference>
<dbReference type="PRINTS" id="PR00421">
    <property type="entry name" value="THIOREDOXIN"/>
</dbReference>
<dbReference type="InterPro" id="IPR013766">
    <property type="entry name" value="Thioredoxin_domain"/>
</dbReference>
<comment type="similarity">
    <text evidence="1">Belongs to the thioredoxin family.</text>
</comment>
<keyword evidence="4" id="KW-1015">Disulfide bond</keyword>
<proteinExistence type="inferred from homology"/>
<dbReference type="InterPro" id="IPR036249">
    <property type="entry name" value="Thioredoxin-like_sf"/>
</dbReference>
<dbReference type="PANTHER" id="PTHR45663:SF40">
    <property type="entry name" value="THIOREDOXIN 2"/>
    <property type="match status" value="1"/>
</dbReference>
<dbReference type="RefSeq" id="WP_070074130.1">
    <property type="nucleotide sequence ID" value="NZ_CP017448.1"/>
</dbReference>
<dbReference type="PROSITE" id="PS51352">
    <property type="entry name" value="THIOREDOXIN_2"/>
    <property type="match status" value="1"/>
</dbReference>
<dbReference type="FunFam" id="3.40.30.10:FF:000155">
    <property type="entry name" value="Thioredoxin"/>
    <property type="match status" value="1"/>
</dbReference>
<dbReference type="AlphaFoldDB" id="A0A1D8KCE1"/>
<dbReference type="Pfam" id="PF00085">
    <property type="entry name" value="Thioredoxin"/>
    <property type="match status" value="1"/>
</dbReference>